<dbReference type="GO" id="GO:0008654">
    <property type="term" value="P:phospholipid biosynthetic process"/>
    <property type="evidence" value="ECO:0007669"/>
    <property type="project" value="InterPro"/>
</dbReference>
<comment type="similarity">
    <text evidence="2">Belongs to the CDP-alcohol phosphatidyltransferase class-I family.</text>
</comment>
<evidence type="ECO:0000256" key="3">
    <source>
        <dbReference type="SAM" id="Coils"/>
    </source>
</evidence>
<organism evidence="5 6">
    <name type="scientific">Allonocardiopsis opalescens</name>
    <dbReference type="NCBI Taxonomy" id="1144618"/>
    <lineage>
        <taxon>Bacteria</taxon>
        <taxon>Bacillati</taxon>
        <taxon>Actinomycetota</taxon>
        <taxon>Actinomycetes</taxon>
        <taxon>Streptosporangiales</taxon>
        <taxon>Allonocardiopsis</taxon>
    </lineage>
</organism>
<dbReference type="PROSITE" id="PS00379">
    <property type="entry name" value="CDP_ALCOHOL_P_TRANSF"/>
    <property type="match status" value="1"/>
</dbReference>
<dbReference type="AlphaFoldDB" id="A0A2T0PW64"/>
<name>A0A2T0PW64_9ACTN</name>
<sequence>MQRFTLSDVRERTYKGRDSWWTVLLVDPLASRLVRITANRTSVTPNQLTLGALVLGLAAAVCFAMADWPWLLAGAVLFHFSFVLDCMDGKIARLKGTGSLFGTWLDYVFDRLRVLICAVALAAGQFAATGDAVFLWVALAVVFLDMFRYLNALQVAKVRGAMRGRLKRSVRELRRLLQAEAAERSADADAAQGGSEVRARIEELARRLGAHEPVPAELMDDADTAQEEEAEAAEAAEEFEATADAAAGAPAVRSPITVRGMQATALQQRFHSRFPWYARVRDALRRRRIRPHLVSGIEFQMGVFIVAPLLGMFSAAAIPVTVAVVGALLLAFELVIIYKLWLSTRDFQRACEQIDAALAELTERRERYLVGAPGPGAAG</sequence>
<keyword evidence="4" id="KW-0812">Transmembrane</keyword>
<dbReference type="EMBL" id="PVZC01000009">
    <property type="protein sequence ID" value="PRX95763.1"/>
    <property type="molecule type" value="Genomic_DNA"/>
</dbReference>
<dbReference type="InterPro" id="IPR000462">
    <property type="entry name" value="CDP-OH_P_trans"/>
</dbReference>
<keyword evidence="4" id="KW-1133">Transmembrane helix</keyword>
<feature type="transmembrane region" description="Helical" evidence="4">
    <location>
        <begin position="293"/>
        <end position="310"/>
    </location>
</feature>
<dbReference type="InterPro" id="IPR048254">
    <property type="entry name" value="CDP_ALCOHOL_P_TRANSF_CS"/>
</dbReference>
<keyword evidence="3" id="KW-0175">Coiled coil</keyword>
<evidence type="ECO:0000256" key="1">
    <source>
        <dbReference type="ARBA" id="ARBA00022679"/>
    </source>
</evidence>
<dbReference type="Gene3D" id="1.20.120.1760">
    <property type="match status" value="1"/>
</dbReference>
<keyword evidence="1 2" id="KW-0808">Transferase</keyword>
<dbReference type="RefSeq" id="WP_106252141.1">
    <property type="nucleotide sequence ID" value="NZ_PVZC01000009.1"/>
</dbReference>
<gene>
    <name evidence="5" type="ORF">CLV72_109376</name>
</gene>
<feature type="transmembrane region" description="Helical" evidence="4">
    <location>
        <begin position="316"/>
        <end position="338"/>
    </location>
</feature>
<dbReference type="InterPro" id="IPR043130">
    <property type="entry name" value="CDP-OH_PTrfase_TM_dom"/>
</dbReference>
<accession>A0A2T0PW64</accession>
<evidence type="ECO:0000313" key="5">
    <source>
        <dbReference type="EMBL" id="PRX95763.1"/>
    </source>
</evidence>
<dbReference type="Pfam" id="PF01066">
    <property type="entry name" value="CDP-OH_P_transf"/>
    <property type="match status" value="1"/>
</dbReference>
<feature type="coiled-coil region" evidence="3">
    <location>
        <begin position="218"/>
        <end position="245"/>
    </location>
</feature>
<proteinExistence type="inferred from homology"/>
<dbReference type="GO" id="GO:0016780">
    <property type="term" value="F:phosphotransferase activity, for other substituted phosphate groups"/>
    <property type="evidence" value="ECO:0007669"/>
    <property type="project" value="InterPro"/>
</dbReference>
<dbReference type="GO" id="GO:0016020">
    <property type="term" value="C:membrane"/>
    <property type="evidence" value="ECO:0007669"/>
    <property type="project" value="InterPro"/>
</dbReference>
<keyword evidence="6" id="KW-1185">Reference proteome</keyword>
<dbReference type="OrthoDB" id="269185at2"/>
<feature type="transmembrane region" description="Helical" evidence="4">
    <location>
        <begin position="48"/>
        <end position="66"/>
    </location>
</feature>
<protein>
    <submittedName>
        <fullName evidence="5">CDP-alcohol phosphatidyltransferase-like enzyme</fullName>
    </submittedName>
</protein>
<evidence type="ECO:0000313" key="6">
    <source>
        <dbReference type="Proteomes" id="UP000237846"/>
    </source>
</evidence>
<reference evidence="5 6" key="1">
    <citation type="submission" date="2018-03" db="EMBL/GenBank/DDBJ databases">
        <title>Genomic Encyclopedia of Archaeal and Bacterial Type Strains, Phase II (KMG-II): from individual species to whole genera.</title>
        <authorList>
            <person name="Goeker M."/>
        </authorList>
    </citation>
    <scope>NUCLEOTIDE SEQUENCE [LARGE SCALE GENOMIC DNA]</scope>
    <source>
        <strain evidence="5 6">DSM 45601</strain>
    </source>
</reference>
<evidence type="ECO:0000256" key="2">
    <source>
        <dbReference type="RuleBase" id="RU003750"/>
    </source>
</evidence>
<dbReference type="Proteomes" id="UP000237846">
    <property type="component" value="Unassembled WGS sequence"/>
</dbReference>
<comment type="caution">
    <text evidence="5">The sequence shown here is derived from an EMBL/GenBank/DDBJ whole genome shotgun (WGS) entry which is preliminary data.</text>
</comment>
<evidence type="ECO:0000256" key="4">
    <source>
        <dbReference type="SAM" id="Phobius"/>
    </source>
</evidence>
<keyword evidence="4" id="KW-0472">Membrane</keyword>